<protein>
    <submittedName>
        <fullName evidence="1">Uncharacterized protein</fullName>
    </submittedName>
</protein>
<dbReference type="EMBL" id="JAMRYU010000001">
    <property type="protein sequence ID" value="MDC4238908.1"/>
    <property type="molecule type" value="Genomic_DNA"/>
</dbReference>
<dbReference type="RefSeq" id="WP_434295056.1">
    <property type="nucleotide sequence ID" value="NZ_JBPFMZ010000002.1"/>
</dbReference>
<evidence type="ECO:0000313" key="2">
    <source>
        <dbReference type="Proteomes" id="UP001141183"/>
    </source>
</evidence>
<comment type="caution">
    <text evidence="1">The sequence shown here is derived from an EMBL/GenBank/DDBJ whole genome shotgun (WGS) entry which is preliminary data.</text>
</comment>
<proteinExistence type="predicted"/>
<name>A0A9X3XGR7_9CLOT</name>
<sequence length="49" mass="5965">MKITNIIALLKAVLNDLKVMKRYNLRMLKYMNVYFMGELYYKLRITGLY</sequence>
<gene>
    <name evidence="1" type="ORF">NE398_01830</name>
</gene>
<accession>A0A9X3XGR7</accession>
<keyword evidence="2" id="KW-1185">Reference proteome</keyword>
<dbReference type="AlphaFoldDB" id="A0A9X3XGR7"/>
<evidence type="ECO:0000313" key="1">
    <source>
        <dbReference type="EMBL" id="MDC4238908.1"/>
    </source>
</evidence>
<dbReference type="Proteomes" id="UP001141183">
    <property type="component" value="Unassembled WGS sequence"/>
</dbReference>
<organism evidence="1 2">
    <name type="scientific">Clostridium tertium</name>
    <dbReference type="NCBI Taxonomy" id="1559"/>
    <lineage>
        <taxon>Bacteria</taxon>
        <taxon>Bacillati</taxon>
        <taxon>Bacillota</taxon>
        <taxon>Clostridia</taxon>
        <taxon>Eubacteriales</taxon>
        <taxon>Clostridiaceae</taxon>
        <taxon>Clostridium</taxon>
    </lineage>
</organism>
<reference evidence="1" key="1">
    <citation type="submission" date="2022-05" db="EMBL/GenBank/DDBJ databases">
        <title>Draft genome sequence of Clostridium tertium strain CP3 isolated from Peru.</title>
        <authorList>
            <person name="Hurtado R."/>
            <person name="Lima L."/>
            <person name="Sousa T."/>
            <person name="Jaiswal A.K."/>
            <person name="Tiwari S."/>
            <person name="Maturrano L."/>
            <person name="Brenig B."/>
            <person name="Azevedo V."/>
        </authorList>
    </citation>
    <scope>NUCLEOTIDE SEQUENCE</scope>
    <source>
        <strain evidence="1">CP3</strain>
    </source>
</reference>